<sequence length="274" mass="30693">MVNATMNVSVFMTIRTSSTRPVLIMMVLAMLFSGVQNYMLQYPAGNLYFSPMDRYSSGDYVYYMPYSHAPSYCIGIIAGFWYTTKTPRQLSRCKVAFLWVAALCGICIAQFGTVLWTGHAQPSRIITALYAATHRGLFSAGIAWIVYACLTDRSGFLSSVLAWPGWAPLSRLSFSTYMFHDIMLQYEWTSFPSRADGGYYFMAILVAGNSVASIAAALVMHAVFEKPLALFATLLEEHFLPRPQPVYDGAAVEKDERVSKRVADNYDSSRIKRL</sequence>
<dbReference type="Proteomes" id="UP000821865">
    <property type="component" value="Chromosome 10"/>
</dbReference>
<name>A0ACB8DNC7_DERSI</name>
<keyword evidence="2" id="KW-1185">Reference proteome</keyword>
<accession>A0ACB8DNC7</accession>
<comment type="caution">
    <text evidence="1">The sequence shown here is derived from an EMBL/GenBank/DDBJ whole genome shotgun (WGS) entry which is preliminary data.</text>
</comment>
<organism evidence="1 2">
    <name type="scientific">Dermacentor silvarum</name>
    <name type="common">Tick</name>
    <dbReference type="NCBI Taxonomy" id="543639"/>
    <lineage>
        <taxon>Eukaryota</taxon>
        <taxon>Metazoa</taxon>
        <taxon>Ecdysozoa</taxon>
        <taxon>Arthropoda</taxon>
        <taxon>Chelicerata</taxon>
        <taxon>Arachnida</taxon>
        <taxon>Acari</taxon>
        <taxon>Parasitiformes</taxon>
        <taxon>Ixodida</taxon>
        <taxon>Ixodoidea</taxon>
        <taxon>Ixodidae</taxon>
        <taxon>Rhipicephalinae</taxon>
        <taxon>Dermacentor</taxon>
    </lineage>
</organism>
<reference evidence="1" key="1">
    <citation type="submission" date="2020-05" db="EMBL/GenBank/DDBJ databases">
        <title>Large-scale comparative analyses of tick genomes elucidate their genetic diversity and vector capacities.</title>
        <authorList>
            <person name="Jia N."/>
            <person name="Wang J."/>
            <person name="Shi W."/>
            <person name="Du L."/>
            <person name="Sun Y."/>
            <person name="Zhan W."/>
            <person name="Jiang J."/>
            <person name="Wang Q."/>
            <person name="Zhang B."/>
            <person name="Ji P."/>
            <person name="Sakyi L.B."/>
            <person name="Cui X."/>
            <person name="Yuan T."/>
            <person name="Jiang B."/>
            <person name="Yang W."/>
            <person name="Lam T.T.-Y."/>
            <person name="Chang Q."/>
            <person name="Ding S."/>
            <person name="Wang X."/>
            <person name="Zhu J."/>
            <person name="Ruan X."/>
            <person name="Zhao L."/>
            <person name="Wei J."/>
            <person name="Que T."/>
            <person name="Du C."/>
            <person name="Cheng J."/>
            <person name="Dai P."/>
            <person name="Han X."/>
            <person name="Huang E."/>
            <person name="Gao Y."/>
            <person name="Liu J."/>
            <person name="Shao H."/>
            <person name="Ye R."/>
            <person name="Li L."/>
            <person name="Wei W."/>
            <person name="Wang X."/>
            <person name="Wang C."/>
            <person name="Yang T."/>
            <person name="Huo Q."/>
            <person name="Li W."/>
            <person name="Guo W."/>
            <person name="Chen H."/>
            <person name="Zhou L."/>
            <person name="Ni X."/>
            <person name="Tian J."/>
            <person name="Zhou Y."/>
            <person name="Sheng Y."/>
            <person name="Liu T."/>
            <person name="Pan Y."/>
            <person name="Xia L."/>
            <person name="Li J."/>
            <person name="Zhao F."/>
            <person name="Cao W."/>
        </authorList>
    </citation>
    <scope>NUCLEOTIDE SEQUENCE</scope>
    <source>
        <strain evidence="1">Dsil-2018</strain>
    </source>
</reference>
<evidence type="ECO:0000313" key="1">
    <source>
        <dbReference type="EMBL" id="KAH7973853.1"/>
    </source>
</evidence>
<protein>
    <submittedName>
        <fullName evidence="1">Uncharacterized protein</fullName>
    </submittedName>
</protein>
<dbReference type="EMBL" id="CM023479">
    <property type="protein sequence ID" value="KAH7973853.1"/>
    <property type="molecule type" value="Genomic_DNA"/>
</dbReference>
<gene>
    <name evidence="1" type="ORF">HPB49_005766</name>
</gene>
<proteinExistence type="predicted"/>
<evidence type="ECO:0000313" key="2">
    <source>
        <dbReference type="Proteomes" id="UP000821865"/>
    </source>
</evidence>